<comment type="caution">
    <text evidence="5">The sequence shown here is derived from an EMBL/GenBank/DDBJ whole genome shotgun (WGS) entry which is preliminary data.</text>
</comment>
<dbReference type="EMBL" id="QWIP01000270">
    <property type="protein sequence ID" value="RMY67503.1"/>
    <property type="molecule type" value="Genomic_DNA"/>
</dbReference>
<dbReference type="Pfam" id="PF10374">
    <property type="entry name" value="EST1"/>
    <property type="match status" value="1"/>
</dbReference>
<organism evidence="5 6">
    <name type="scientific">Hortaea werneckii</name>
    <name type="common">Black yeast</name>
    <name type="synonym">Cladosporium werneckii</name>
    <dbReference type="NCBI Taxonomy" id="91943"/>
    <lineage>
        <taxon>Eukaryota</taxon>
        <taxon>Fungi</taxon>
        <taxon>Dikarya</taxon>
        <taxon>Ascomycota</taxon>
        <taxon>Pezizomycotina</taxon>
        <taxon>Dothideomycetes</taxon>
        <taxon>Dothideomycetidae</taxon>
        <taxon>Mycosphaerellales</taxon>
        <taxon>Teratosphaeriaceae</taxon>
        <taxon>Hortaea</taxon>
    </lineage>
</organism>
<gene>
    <name evidence="5" type="ORF">D0863_07740</name>
</gene>
<evidence type="ECO:0000313" key="5">
    <source>
        <dbReference type="EMBL" id="RMY67503.1"/>
    </source>
</evidence>
<dbReference type="PANTHER" id="PTHR15696:SF36">
    <property type="entry name" value="NONSENSE-MEDIATED MRNA DECAY FACTOR"/>
    <property type="match status" value="1"/>
</dbReference>
<feature type="region of interest" description="Disordered" evidence="2">
    <location>
        <begin position="654"/>
        <end position="710"/>
    </location>
</feature>
<dbReference type="GO" id="GO:0000184">
    <property type="term" value="P:nuclear-transcribed mRNA catabolic process, nonsense-mediated decay"/>
    <property type="evidence" value="ECO:0007669"/>
    <property type="project" value="UniProtKB-KW"/>
</dbReference>
<dbReference type="InterPro" id="IPR019458">
    <property type="entry name" value="Est1-like_N"/>
</dbReference>
<dbReference type="VEuPathDB" id="FungiDB:BTJ68_08148"/>
<dbReference type="InterPro" id="IPR011990">
    <property type="entry name" value="TPR-like_helical_dom_sf"/>
</dbReference>
<dbReference type="OrthoDB" id="69928at2759"/>
<dbReference type="Pfam" id="PF10373">
    <property type="entry name" value="EST1_DNA_bind"/>
    <property type="match status" value="1"/>
</dbReference>
<dbReference type="GO" id="GO:0005634">
    <property type="term" value="C:nucleus"/>
    <property type="evidence" value="ECO:0007669"/>
    <property type="project" value="UniProtKB-SubCell"/>
</dbReference>
<dbReference type="Gene3D" id="1.25.40.10">
    <property type="entry name" value="Tetratricopeptide repeat domain"/>
    <property type="match status" value="1"/>
</dbReference>
<evidence type="ECO:0000256" key="2">
    <source>
        <dbReference type="SAM" id="MobiDB-lite"/>
    </source>
</evidence>
<dbReference type="AlphaFoldDB" id="A0A3M7DTU5"/>
<comment type="subcellular location">
    <subcellularLocation>
        <location evidence="1">Nucleus</location>
    </subcellularLocation>
</comment>
<accession>A0A3M7DTU5</accession>
<evidence type="ECO:0000259" key="4">
    <source>
        <dbReference type="Pfam" id="PF10374"/>
    </source>
</evidence>
<feature type="compositionally biased region" description="Polar residues" evidence="2">
    <location>
        <begin position="689"/>
        <end position="708"/>
    </location>
</feature>
<evidence type="ECO:0000259" key="3">
    <source>
        <dbReference type="Pfam" id="PF10373"/>
    </source>
</evidence>
<comment type="function">
    <text evidence="1">Plays a role in nonsense-mediated mRNA decay.</text>
</comment>
<feature type="domain" description="DNA/RNA-binding" evidence="3">
    <location>
        <begin position="285"/>
        <end position="573"/>
    </location>
</feature>
<name>A0A3M7DTU5_HORWE</name>
<dbReference type="Proteomes" id="UP000269276">
    <property type="component" value="Unassembled WGS sequence"/>
</dbReference>
<feature type="compositionally biased region" description="Polar residues" evidence="2">
    <location>
        <begin position="771"/>
        <end position="786"/>
    </location>
</feature>
<feature type="compositionally biased region" description="Polar residues" evidence="2">
    <location>
        <begin position="929"/>
        <end position="951"/>
    </location>
</feature>
<feature type="compositionally biased region" description="Polar residues" evidence="2">
    <location>
        <begin position="849"/>
        <end position="867"/>
    </location>
</feature>
<keyword evidence="1" id="KW-0539">Nucleus</keyword>
<evidence type="ECO:0000313" key="6">
    <source>
        <dbReference type="Proteomes" id="UP000269276"/>
    </source>
</evidence>
<feature type="non-terminal residue" evidence="5">
    <location>
        <position position="1"/>
    </location>
</feature>
<evidence type="ECO:0000256" key="1">
    <source>
        <dbReference type="RuleBase" id="RU369098"/>
    </source>
</evidence>
<protein>
    <recommendedName>
        <fullName evidence="1">Nonsense-mediated mRNA decay factor</fullName>
    </recommendedName>
</protein>
<reference evidence="5 6" key="1">
    <citation type="journal article" date="2018" name="BMC Genomics">
        <title>Genomic evidence for intraspecific hybridization in a clonal and extremely halotolerant yeast.</title>
        <authorList>
            <person name="Gostincar C."/>
            <person name="Stajich J.E."/>
            <person name="Zupancic J."/>
            <person name="Zalar P."/>
            <person name="Gunde-Cimerman N."/>
        </authorList>
    </citation>
    <scope>NUCLEOTIDE SEQUENCE [LARGE SCALE GENOMIC DNA]</scope>
    <source>
        <strain evidence="5 6">EXF-2682</strain>
    </source>
</reference>
<dbReference type="InterPro" id="IPR045153">
    <property type="entry name" value="Est1/Ebs1-like"/>
</dbReference>
<feature type="region of interest" description="Disordered" evidence="2">
    <location>
        <begin position="823"/>
        <end position="874"/>
    </location>
</feature>
<dbReference type="SUPFAM" id="SSF48452">
    <property type="entry name" value="TPR-like"/>
    <property type="match status" value="1"/>
</dbReference>
<feature type="domain" description="Telomerase activating protein Est1-like N-terminal" evidence="4">
    <location>
        <begin position="155"/>
        <end position="272"/>
    </location>
</feature>
<proteinExistence type="predicted"/>
<feature type="region of interest" description="Disordered" evidence="2">
    <location>
        <begin position="764"/>
        <end position="794"/>
    </location>
</feature>
<dbReference type="PANTHER" id="PTHR15696">
    <property type="entry name" value="SMG-7 SUPPRESSOR WITH MORPHOLOGICAL EFFECT ON GENITALIA PROTEIN 7"/>
    <property type="match status" value="1"/>
</dbReference>
<dbReference type="InterPro" id="IPR018834">
    <property type="entry name" value="DNA/RNA-bd_Est1-type"/>
</dbReference>
<feature type="region of interest" description="Disordered" evidence="2">
    <location>
        <begin position="925"/>
        <end position="951"/>
    </location>
</feature>
<feature type="compositionally biased region" description="Low complexity" evidence="2">
    <location>
        <begin position="672"/>
        <end position="688"/>
    </location>
</feature>
<sequence length="951" mass="105245">PPAKPATPHPRATHLSLPSLYSLRLCSPQHISQHLSHLRRSPHCRITSTARLPTLTPNGSHRLPRPDDRHIHVTAEPTGARSILPAHIYAPNNYAGEKRRMEDLLAQERVAEQYVHALLKDASQPIGNLLQAFDAYRQLSQANILADFATAEKREAKLWHAHTEGRKFFSRHLKDLRKKEAEQPVAIRNLIKLYLTFLKSSERFYRGYIHALSATFGGIPELDAVAQNVKSLSRPTAGESLQSPITTELRAAVLKSCHQTLIYLGDLSRYRASDKLDKEPKFGPAIGYYGLACTLQPASGMGFHQQAVIALEQKDHLRAVYNLYRAIVVAEPHPHAPNNLKLEFDKIQNAFKKGELLPKGGINDPEAPKKYLTGWFVRMHGMCFSGEKFRGHDELENELLGQLKRVVGQSAVDADHTLVRMVIVNVAAQYNAMETFKMNPTGEWQNAFFWFLRLNLRTFTTLLETLYDELSTSQDPEDEMNDPTDSLTPALRRVLPSLRLYSAWLLSNAHIIAGLANDDMLKRWIDSFWKAYARAVGIIANEDVLGIWTLEDYRVSYMLEEDTDSIGFKPLQNEWTKVWRNWYQKDNVTPKPRFWDAHVSRMPLDEEMLARLMGLLDDGLFLAHDAPEAPISLLGTKIYHGNAPEEHVQAFEKAQQELKGKPWPKPKPLSYAAAAAKTRAQKAQQAAQPTEQSNGAGTGSSRSRQAQLSRMVDELVDEDEVNNPVTPPQQHAAHPAVVSNGDVYANGAKDTNGLYHNVDEMADIPSYKPKQPSTSVPHASSNSMRTPPTLRTPKDSLAANSLERMQSVSTIWNNLPANQISSSPSFPSGLPVGTLTSPAQHFNRHSQHSRGNSASSIHSKASQTNPSHAPVSVIGGDPWAAANLSPNAAAAATIPPAGQAPPPMPTDGYARFSQSAGMASPLLFGAGNNMWSTTSHNSSFRNVTPPNGQGG</sequence>
<keyword evidence="1" id="KW-0866">Nonsense-mediated mRNA decay</keyword>